<keyword evidence="3 5" id="KW-0371">Homeobox</keyword>
<dbReference type="Pfam" id="PF00046">
    <property type="entry name" value="Homeodomain"/>
    <property type="match status" value="1"/>
</dbReference>
<feature type="DNA-binding region" description="Homeobox" evidence="5">
    <location>
        <begin position="231"/>
        <end position="290"/>
    </location>
</feature>
<evidence type="ECO:0000313" key="10">
    <source>
        <dbReference type="Proteomes" id="UP000308267"/>
    </source>
</evidence>
<accession>A0A4S2M7F8</accession>
<evidence type="ECO:0000256" key="1">
    <source>
        <dbReference type="ARBA" id="ARBA00004123"/>
    </source>
</evidence>
<dbReference type="GO" id="GO:0005634">
    <property type="term" value="C:nucleus"/>
    <property type="evidence" value="ECO:0007669"/>
    <property type="project" value="UniProtKB-SubCell"/>
</dbReference>
<keyword evidence="2 5" id="KW-0238">DNA-binding</keyword>
<dbReference type="SUPFAM" id="SSF46689">
    <property type="entry name" value="Homeodomain-like"/>
    <property type="match status" value="1"/>
</dbReference>
<protein>
    <recommendedName>
        <fullName evidence="8">Homeobox domain-containing protein</fullName>
    </recommendedName>
</protein>
<evidence type="ECO:0000313" key="9">
    <source>
        <dbReference type="EMBL" id="TGZ72312.1"/>
    </source>
</evidence>
<evidence type="ECO:0000256" key="3">
    <source>
        <dbReference type="ARBA" id="ARBA00023155"/>
    </source>
</evidence>
<feature type="compositionally biased region" description="Polar residues" evidence="7">
    <location>
        <begin position="501"/>
        <end position="515"/>
    </location>
</feature>
<name>A0A4S2M7F8_OPIFE</name>
<dbReference type="CDD" id="cd00086">
    <property type="entry name" value="homeodomain"/>
    <property type="match status" value="1"/>
</dbReference>
<comment type="caution">
    <text evidence="9">The sequence shown here is derived from an EMBL/GenBank/DDBJ whole genome shotgun (WGS) entry which is preliminary data.</text>
</comment>
<organism evidence="9 10">
    <name type="scientific">Opisthorchis felineus</name>
    <dbReference type="NCBI Taxonomy" id="147828"/>
    <lineage>
        <taxon>Eukaryota</taxon>
        <taxon>Metazoa</taxon>
        <taxon>Spiralia</taxon>
        <taxon>Lophotrochozoa</taxon>
        <taxon>Platyhelminthes</taxon>
        <taxon>Trematoda</taxon>
        <taxon>Digenea</taxon>
        <taxon>Opisthorchiida</taxon>
        <taxon>Opisthorchiata</taxon>
        <taxon>Opisthorchiidae</taxon>
        <taxon>Opisthorchis</taxon>
    </lineage>
</organism>
<evidence type="ECO:0000256" key="4">
    <source>
        <dbReference type="ARBA" id="ARBA00023242"/>
    </source>
</evidence>
<dbReference type="GO" id="GO:0000977">
    <property type="term" value="F:RNA polymerase II transcription regulatory region sequence-specific DNA binding"/>
    <property type="evidence" value="ECO:0007669"/>
    <property type="project" value="TreeGrafter"/>
</dbReference>
<feature type="domain" description="Homeobox" evidence="8">
    <location>
        <begin position="229"/>
        <end position="289"/>
    </location>
</feature>
<evidence type="ECO:0000256" key="5">
    <source>
        <dbReference type="PROSITE-ProRule" id="PRU00108"/>
    </source>
</evidence>
<gene>
    <name evidence="9" type="ORF">CRM22_002169</name>
</gene>
<feature type="compositionally biased region" description="Low complexity" evidence="7">
    <location>
        <begin position="301"/>
        <end position="324"/>
    </location>
</feature>
<feature type="region of interest" description="Disordered" evidence="7">
    <location>
        <begin position="186"/>
        <end position="233"/>
    </location>
</feature>
<evidence type="ECO:0000256" key="6">
    <source>
        <dbReference type="RuleBase" id="RU000682"/>
    </source>
</evidence>
<dbReference type="PROSITE" id="PS50071">
    <property type="entry name" value="HOMEOBOX_2"/>
    <property type="match status" value="1"/>
</dbReference>
<feature type="region of interest" description="Disordered" evidence="7">
    <location>
        <begin position="489"/>
        <end position="525"/>
    </location>
</feature>
<feature type="compositionally biased region" description="Polar residues" evidence="7">
    <location>
        <begin position="343"/>
        <end position="359"/>
    </location>
</feature>
<dbReference type="InterPro" id="IPR050649">
    <property type="entry name" value="Paired_Homeobox_TFs"/>
</dbReference>
<dbReference type="InterPro" id="IPR017970">
    <property type="entry name" value="Homeobox_CS"/>
</dbReference>
<dbReference type="InterPro" id="IPR009057">
    <property type="entry name" value="Homeodomain-like_sf"/>
</dbReference>
<keyword evidence="4 5" id="KW-0539">Nucleus</keyword>
<feature type="compositionally biased region" description="Polar residues" evidence="7">
    <location>
        <begin position="758"/>
        <end position="776"/>
    </location>
</feature>
<feature type="region of interest" description="Disordered" evidence="7">
    <location>
        <begin position="62"/>
        <end position="87"/>
    </location>
</feature>
<dbReference type="PANTHER" id="PTHR24329">
    <property type="entry name" value="HOMEOBOX PROTEIN ARISTALESS"/>
    <property type="match status" value="1"/>
</dbReference>
<evidence type="ECO:0000256" key="7">
    <source>
        <dbReference type="SAM" id="MobiDB-lite"/>
    </source>
</evidence>
<feature type="compositionally biased region" description="Polar residues" evidence="7">
    <location>
        <begin position="191"/>
        <end position="201"/>
    </location>
</feature>
<dbReference type="PANTHER" id="PTHR24329:SF543">
    <property type="entry name" value="FI01017P-RELATED"/>
    <property type="match status" value="1"/>
</dbReference>
<dbReference type="Gene3D" id="1.10.10.60">
    <property type="entry name" value="Homeodomain-like"/>
    <property type="match status" value="1"/>
</dbReference>
<dbReference type="InterPro" id="IPR001356">
    <property type="entry name" value="HD"/>
</dbReference>
<sequence>MINMAGIYDNLSLDVLQPHSRGLDTSPLLTDPMRAFRAEVLTPRTSVSSMKAGFKRKATSTMDFTESSISPVPKTQPNSCSPTEAMSFSPTQQLNLHSLVNQATCAEQLSPRPTWLPTMNLRPADTVTVTTCVPQQQQQHHSSHSESIDQANYCSFAVKHNMSRLSASSVSARHMADDARCRTADDPALLGQSTPRTSSSHGVFGVNALSDSGELPTPSSSPLASENKGKKARHRTTFSVHQLSILEAAFDSCPYPDAVTREDIASRLSLSESRVQVWFQNRRAKWRKQENGHLLGGNALSITNNHNTTPINNGNNGNNNNSNSFDGEDIDSSISVRSHDQRSPNNRPTDLTTVKSPILSNGIHGSLMDCDSRTGISPQSSERQHSPLPLVIQKGLEQDSKSSGTRRITAVYPYSGQKGSDPFARPDYSPSAKASTTFNPNPSSFLRTYSAPVPSSGTKWHLVNSSSVQESSRMDDLPFSVSALTRSNAAFGNGDDETGDSENSVIKRNSSSPSANPLEGTGPDRLATAESKRWQKHCFQEGLPASTASVINSSHELSLRLNSLFRLHGRPSRNQPSRANDEPADATNSWFRDAVVRTIISLNDYFSTGRAVGESMAPAQSISPCLPTPPLLVSGCVPSGTPDDHMMSEDNLCLRMHEPVEKMHPLSSIDSRTLLQTKTFWERLLQNLHASAAKSTTAPITGGIPVPLSTAMDRLFSNFEEGVLPTTPPEPLSNGFLPYDTPFLLPLPDWHSVPPNDVKSSPTERPPTTKNINTNQYDAYSPESRFYYDRICEQFTHQQTNYSSGTTDGKANNAECSPTNTGSQISQQLMRYCALYAYAEAAALLSGCS</sequence>
<comment type="subcellular location">
    <subcellularLocation>
        <location evidence="1 5 6">Nucleus</location>
    </subcellularLocation>
</comment>
<feature type="region of interest" description="Disordered" evidence="7">
    <location>
        <begin position="296"/>
        <end position="442"/>
    </location>
</feature>
<feature type="region of interest" description="Disordered" evidence="7">
    <location>
        <begin position="754"/>
        <end position="776"/>
    </location>
</feature>
<evidence type="ECO:0000256" key="2">
    <source>
        <dbReference type="ARBA" id="ARBA00023125"/>
    </source>
</evidence>
<reference evidence="9 10" key="1">
    <citation type="journal article" date="2019" name="BMC Genomics">
        <title>New insights from Opisthorchis felineus genome: update on genomics of the epidemiologically important liver flukes.</title>
        <authorList>
            <person name="Ershov N.I."/>
            <person name="Mordvinov V.A."/>
            <person name="Prokhortchouk E.B."/>
            <person name="Pakharukova M.Y."/>
            <person name="Gunbin K.V."/>
            <person name="Ustyantsev K."/>
            <person name="Genaev M.A."/>
            <person name="Blinov A.G."/>
            <person name="Mazur A."/>
            <person name="Boulygina E."/>
            <person name="Tsygankova S."/>
            <person name="Khrameeva E."/>
            <person name="Chekanov N."/>
            <person name="Fan G."/>
            <person name="Xiao A."/>
            <person name="Zhang H."/>
            <person name="Xu X."/>
            <person name="Yang H."/>
            <person name="Solovyev V."/>
            <person name="Lee S.M."/>
            <person name="Liu X."/>
            <person name="Afonnikov D.A."/>
            <person name="Skryabin K.G."/>
        </authorList>
    </citation>
    <scope>NUCLEOTIDE SEQUENCE [LARGE SCALE GENOMIC DNA]</scope>
    <source>
        <strain evidence="9">AK-0245</strain>
        <tissue evidence="9">Whole organism</tissue>
    </source>
</reference>
<dbReference type="GO" id="GO:0000981">
    <property type="term" value="F:DNA-binding transcription factor activity, RNA polymerase II-specific"/>
    <property type="evidence" value="ECO:0007669"/>
    <property type="project" value="InterPro"/>
</dbReference>
<dbReference type="FunFam" id="1.10.10.60:FF:000679">
    <property type="entry name" value="Homeobox protein aristaless"/>
    <property type="match status" value="1"/>
</dbReference>
<dbReference type="SMART" id="SM00389">
    <property type="entry name" value="HOX"/>
    <property type="match status" value="1"/>
</dbReference>
<evidence type="ECO:0000259" key="8">
    <source>
        <dbReference type="PROSITE" id="PS50071"/>
    </source>
</evidence>
<dbReference type="Proteomes" id="UP000308267">
    <property type="component" value="Unassembled WGS sequence"/>
</dbReference>
<keyword evidence="10" id="KW-1185">Reference proteome</keyword>
<feature type="compositionally biased region" description="Polar residues" evidence="7">
    <location>
        <begin position="432"/>
        <end position="442"/>
    </location>
</feature>
<dbReference type="EMBL" id="SJOL01003859">
    <property type="protein sequence ID" value="TGZ72312.1"/>
    <property type="molecule type" value="Genomic_DNA"/>
</dbReference>
<dbReference type="PROSITE" id="PS00027">
    <property type="entry name" value="HOMEOBOX_1"/>
    <property type="match status" value="1"/>
</dbReference>
<dbReference type="OrthoDB" id="6159439at2759"/>
<dbReference type="AlphaFoldDB" id="A0A4S2M7F8"/>
<dbReference type="STRING" id="147828.A0A4S2M7F8"/>
<proteinExistence type="predicted"/>